<comment type="subcellular location">
    <subcellularLocation>
        <location evidence="2">Cell membrane</location>
        <topology evidence="2">Multi-pass membrane protein</topology>
    </subcellularLocation>
</comment>
<dbReference type="SUPFAM" id="SSF47384">
    <property type="entry name" value="Homodimeric domain of signal transducing histidine kinase"/>
    <property type="match status" value="1"/>
</dbReference>
<evidence type="ECO:0000313" key="18">
    <source>
        <dbReference type="EMBL" id="QRJ62364.1"/>
    </source>
</evidence>
<dbReference type="InterPro" id="IPR036890">
    <property type="entry name" value="HATPase_C_sf"/>
</dbReference>
<dbReference type="InterPro" id="IPR036097">
    <property type="entry name" value="HisK_dim/P_sf"/>
</dbReference>
<dbReference type="RefSeq" id="WP_203385897.1">
    <property type="nucleotide sequence ID" value="NZ_CP064781.1"/>
</dbReference>
<evidence type="ECO:0000256" key="12">
    <source>
        <dbReference type="ARBA" id="ARBA00058004"/>
    </source>
</evidence>
<keyword evidence="4" id="KW-1003">Cell membrane</keyword>
<dbReference type="SMART" id="SM00388">
    <property type="entry name" value="HisKA"/>
    <property type="match status" value="1"/>
</dbReference>
<dbReference type="SUPFAM" id="SSF52172">
    <property type="entry name" value="CheY-like"/>
    <property type="match status" value="1"/>
</dbReference>
<organism evidence="18 19">
    <name type="scientific">Azospira restricta</name>
    <dbReference type="NCBI Taxonomy" id="404405"/>
    <lineage>
        <taxon>Bacteria</taxon>
        <taxon>Pseudomonadati</taxon>
        <taxon>Pseudomonadota</taxon>
        <taxon>Betaproteobacteria</taxon>
        <taxon>Rhodocyclales</taxon>
        <taxon>Rhodocyclaceae</taxon>
        <taxon>Azospira</taxon>
    </lineage>
</organism>
<evidence type="ECO:0000256" key="3">
    <source>
        <dbReference type="ARBA" id="ARBA00012438"/>
    </source>
</evidence>
<evidence type="ECO:0000256" key="4">
    <source>
        <dbReference type="ARBA" id="ARBA00022475"/>
    </source>
</evidence>
<dbReference type="SUPFAM" id="SSF55874">
    <property type="entry name" value="ATPase domain of HSP90 chaperone/DNA topoisomerase II/histidine kinase"/>
    <property type="match status" value="1"/>
</dbReference>
<evidence type="ECO:0000256" key="6">
    <source>
        <dbReference type="ARBA" id="ARBA00022692"/>
    </source>
</evidence>
<evidence type="ECO:0000259" key="16">
    <source>
        <dbReference type="PROSITE" id="PS50109"/>
    </source>
</evidence>
<reference evidence="18" key="1">
    <citation type="submission" date="2020-11" db="EMBL/GenBank/DDBJ databases">
        <title>Azospira restricta DSM 18626 genome sequence.</title>
        <authorList>
            <person name="Moe W.M."/>
        </authorList>
    </citation>
    <scope>NUCLEOTIDE SEQUENCE</scope>
    <source>
        <strain evidence="18">DSM 18626</strain>
    </source>
</reference>
<feature type="domain" description="Response regulatory" evidence="17">
    <location>
        <begin position="612"/>
        <end position="735"/>
    </location>
</feature>
<feature type="transmembrane region" description="Helical" evidence="15">
    <location>
        <begin position="319"/>
        <end position="338"/>
    </location>
</feature>
<dbReference type="InterPro" id="IPR003661">
    <property type="entry name" value="HisK_dim/P_dom"/>
</dbReference>
<gene>
    <name evidence="18" type="ORF">IWH25_11230</name>
</gene>
<name>A0A974SMM2_9RHOO</name>
<dbReference type="PRINTS" id="PR00344">
    <property type="entry name" value="BCTRLSENSOR"/>
</dbReference>
<evidence type="ECO:0000256" key="2">
    <source>
        <dbReference type="ARBA" id="ARBA00004651"/>
    </source>
</evidence>
<evidence type="ECO:0000313" key="19">
    <source>
        <dbReference type="Proteomes" id="UP000663444"/>
    </source>
</evidence>
<dbReference type="CDD" id="cd16922">
    <property type="entry name" value="HATPase_EvgS-ArcB-TorS-like"/>
    <property type="match status" value="1"/>
</dbReference>
<dbReference type="FunFam" id="3.30.565.10:FF:000010">
    <property type="entry name" value="Sensor histidine kinase RcsC"/>
    <property type="match status" value="1"/>
</dbReference>
<evidence type="ECO:0000259" key="17">
    <source>
        <dbReference type="PROSITE" id="PS50110"/>
    </source>
</evidence>
<evidence type="ECO:0000256" key="15">
    <source>
        <dbReference type="SAM" id="Phobius"/>
    </source>
</evidence>
<evidence type="ECO:0000256" key="1">
    <source>
        <dbReference type="ARBA" id="ARBA00000085"/>
    </source>
</evidence>
<dbReference type="EMBL" id="CP064781">
    <property type="protein sequence ID" value="QRJ62364.1"/>
    <property type="molecule type" value="Genomic_DNA"/>
</dbReference>
<dbReference type="AlphaFoldDB" id="A0A974SMM2"/>
<dbReference type="Pfam" id="PF00072">
    <property type="entry name" value="Response_reg"/>
    <property type="match status" value="1"/>
</dbReference>
<keyword evidence="6 15" id="KW-0812">Transmembrane</keyword>
<feature type="domain" description="Histidine kinase" evidence="16">
    <location>
        <begin position="360"/>
        <end position="582"/>
    </location>
</feature>
<keyword evidence="11 15" id="KW-0472">Membrane</keyword>
<evidence type="ECO:0000256" key="5">
    <source>
        <dbReference type="ARBA" id="ARBA00022553"/>
    </source>
</evidence>
<dbReference type="CDD" id="cd00082">
    <property type="entry name" value="HisKA"/>
    <property type="match status" value="1"/>
</dbReference>
<dbReference type="InterPro" id="IPR001789">
    <property type="entry name" value="Sig_transdc_resp-reg_receiver"/>
</dbReference>
<dbReference type="SUPFAM" id="SSF47226">
    <property type="entry name" value="Histidine-containing phosphotransfer domain, HPT domain"/>
    <property type="match status" value="1"/>
</dbReference>
<dbReference type="GO" id="GO:0000155">
    <property type="term" value="F:phosphorelay sensor kinase activity"/>
    <property type="evidence" value="ECO:0007669"/>
    <property type="project" value="InterPro"/>
</dbReference>
<dbReference type="Proteomes" id="UP000663444">
    <property type="component" value="Chromosome"/>
</dbReference>
<evidence type="ECO:0000256" key="10">
    <source>
        <dbReference type="ARBA" id="ARBA00023012"/>
    </source>
</evidence>
<dbReference type="Gene3D" id="1.10.287.130">
    <property type="match status" value="1"/>
</dbReference>
<proteinExistence type="predicted"/>
<comment type="function">
    <text evidence="12">Member of the two-component regulatory system BvgS/BvgA. Phosphorylates BvgA via a four-step phosphorelay in response to environmental signals.</text>
</comment>
<keyword evidence="19" id="KW-1185">Reference proteome</keyword>
<dbReference type="InterPro" id="IPR011006">
    <property type="entry name" value="CheY-like_superfamily"/>
</dbReference>
<dbReference type="PROSITE" id="PS50110">
    <property type="entry name" value="RESPONSE_REGULATORY"/>
    <property type="match status" value="1"/>
</dbReference>
<dbReference type="EC" id="2.7.13.3" evidence="3"/>
<keyword evidence="5 14" id="KW-0597">Phosphoprotein</keyword>
<dbReference type="InterPro" id="IPR005467">
    <property type="entry name" value="His_kinase_dom"/>
</dbReference>
<dbReference type="SMART" id="SM00387">
    <property type="entry name" value="HATPase_c"/>
    <property type="match status" value="1"/>
</dbReference>
<keyword evidence="8" id="KW-0067">ATP-binding</keyword>
<evidence type="ECO:0000256" key="7">
    <source>
        <dbReference type="ARBA" id="ARBA00022741"/>
    </source>
</evidence>
<dbReference type="PANTHER" id="PTHR45339">
    <property type="entry name" value="HYBRID SIGNAL TRANSDUCTION HISTIDINE KINASE J"/>
    <property type="match status" value="1"/>
</dbReference>
<protein>
    <recommendedName>
        <fullName evidence="13">Virulence sensor protein BvgS</fullName>
        <ecNumber evidence="3">2.7.13.3</ecNumber>
    </recommendedName>
</protein>
<dbReference type="Pfam" id="PF14827">
    <property type="entry name" value="dCache_3"/>
    <property type="match status" value="1"/>
</dbReference>
<keyword evidence="10" id="KW-0902">Two-component regulatory system</keyword>
<evidence type="ECO:0000256" key="9">
    <source>
        <dbReference type="ARBA" id="ARBA00022989"/>
    </source>
</evidence>
<dbReference type="InterPro" id="IPR029150">
    <property type="entry name" value="dCache_3"/>
</dbReference>
<dbReference type="InterPro" id="IPR004358">
    <property type="entry name" value="Sig_transdc_His_kin-like_C"/>
</dbReference>
<keyword evidence="9 15" id="KW-1133">Transmembrane helix</keyword>
<evidence type="ECO:0000256" key="14">
    <source>
        <dbReference type="PROSITE-ProRule" id="PRU00169"/>
    </source>
</evidence>
<dbReference type="Pfam" id="PF01627">
    <property type="entry name" value="Hpt"/>
    <property type="match status" value="1"/>
</dbReference>
<sequence>MKRLWLLIAALFVLLEGVGGALFYRNHRAKEDAYLAQYGQVAATAYRSSLNMYALATDTLYTEAIARPEVLRAFAAGGAASGAAQAHWRAELLRLLQPSYEAMKKRQIRQLHFHLPDGRSFLRFHLPERFGDPLFEQRPSVRIANLEQRVVEGFETGKVVTGFRYVHPLSLDGRHLGTVETSLSFAAIRSALAALAPQREFALVVLRSAVAPKLFAGQERLYGAAAIHPDFLVEDPQRQLADSPPAPSATARAIDAQLRNDAAVQAAMSAGQATTVKTAVDGEPYAVSLLPMHDVEQRLAGYLVSYTPAGELTAMQRELFLSLLGLTLLLLLAAGLVVRLEESRVAAEAASLAKSRFLATMSHEIRTPMNGILGMAQLLRQPQLNDADRLDYARTLFSSGRTLLALLDDVLDFSKIEAGKLELESSVFDPARLLRDTDVLFAEAAARKGLRLSSRWHGPPGQHYRGDPIRLQQMLSNLASNAIKFTPAGAVRIEARERRRDAAAAELEFIVADTGIGIPFDKQRLLFHPFSQVDSSTTRRFGGTGLGLSIVRSLAQLMGGDVGLESGPGKGSRFSFHIRAALAPADEALPEAPPAVAVADAAQLPPPALSGCVLVVEDNATNRKVIALMLGRLGLQVALAEDGLKGVAAVTEGEPPDLVLMDVQMPGLDGYAATERIRHWERQVGAADGRRLPIVALTADAYETDRQRALAVGMDDFMAKPVDLNLLAATLAKWLPAAPVPAGGEGDGGRPAAPPPVLDAATMLGQLAGNRDIARVLIESSLVEMPEYFVALAEAVATAKWNDAERLTHTMKSLAAQVGGARLSGQLRDADERLRRGERLAAAEVDRLQAEYGRLAAALTDWLAGA</sequence>
<dbReference type="PROSITE" id="PS50109">
    <property type="entry name" value="HIS_KIN"/>
    <property type="match status" value="1"/>
</dbReference>
<dbReference type="Pfam" id="PF00512">
    <property type="entry name" value="HisKA"/>
    <property type="match status" value="1"/>
</dbReference>
<dbReference type="Gene3D" id="3.30.565.10">
    <property type="entry name" value="Histidine kinase-like ATPase, C-terminal domain"/>
    <property type="match status" value="1"/>
</dbReference>
<evidence type="ECO:0000256" key="8">
    <source>
        <dbReference type="ARBA" id="ARBA00022840"/>
    </source>
</evidence>
<dbReference type="Gene3D" id="1.20.120.160">
    <property type="entry name" value="HPT domain"/>
    <property type="match status" value="1"/>
</dbReference>
<dbReference type="SMART" id="SM00448">
    <property type="entry name" value="REC"/>
    <property type="match status" value="1"/>
</dbReference>
<dbReference type="GO" id="GO:0005886">
    <property type="term" value="C:plasma membrane"/>
    <property type="evidence" value="ECO:0007669"/>
    <property type="project" value="UniProtKB-SubCell"/>
</dbReference>
<feature type="modified residue" description="4-aspartylphosphate" evidence="14">
    <location>
        <position position="662"/>
    </location>
</feature>
<evidence type="ECO:0000256" key="13">
    <source>
        <dbReference type="ARBA" id="ARBA00070152"/>
    </source>
</evidence>
<dbReference type="CDD" id="cd17546">
    <property type="entry name" value="REC_hyHK_CKI1_RcsC-like"/>
    <property type="match status" value="1"/>
</dbReference>
<dbReference type="InterPro" id="IPR008207">
    <property type="entry name" value="Sig_transdc_His_kin_Hpt_dom"/>
</dbReference>
<keyword evidence="7" id="KW-0547">Nucleotide-binding</keyword>
<dbReference type="PANTHER" id="PTHR45339:SF1">
    <property type="entry name" value="HYBRID SIGNAL TRANSDUCTION HISTIDINE KINASE J"/>
    <property type="match status" value="1"/>
</dbReference>
<dbReference type="Pfam" id="PF02518">
    <property type="entry name" value="HATPase_c"/>
    <property type="match status" value="1"/>
</dbReference>
<dbReference type="InterPro" id="IPR003594">
    <property type="entry name" value="HATPase_dom"/>
</dbReference>
<dbReference type="Gene3D" id="3.40.50.2300">
    <property type="match status" value="1"/>
</dbReference>
<dbReference type="GO" id="GO:0005524">
    <property type="term" value="F:ATP binding"/>
    <property type="evidence" value="ECO:0007669"/>
    <property type="project" value="UniProtKB-KW"/>
</dbReference>
<accession>A0A974SMM2</accession>
<comment type="catalytic activity">
    <reaction evidence="1">
        <text>ATP + protein L-histidine = ADP + protein N-phospho-L-histidine.</text>
        <dbReference type="EC" id="2.7.13.3"/>
    </reaction>
</comment>
<evidence type="ECO:0000256" key="11">
    <source>
        <dbReference type="ARBA" id="ARBA00023136"/>
    </source>
</evidence>
<dbReference type="KEGG" id="ares:IWH25_11230"/>
<dbReference type="InterPro" id="IPR036641">
    <property type="entry name" value="HPT_dom_sf"/>
</dbReference>